<name>A0A7G5EDI7_9BURK</name>
<dbReference type="Pfam" id="PF01266">
    <property type="entry name" value="DAO"/>
    <property type="match status" value="1"/>
</dbReference>
<dbReference type="GO" id="GO:0005737">
    <property type="term" value="C:cytoplasm"/>
    <property type="evidence" value="ECO:0007669"/>
    <property type="project" value="TreeGrafter"/>
</dbReference>
<reference evidence="3 4" key="1">
    <citation type="journal article" date="2020" name="G3 (Bethesda)">
        <title>CeMbio - The Caenorhabditis elegans Microbiome Resource.</title>
        <authorList>
            <person name="Dirksen P."/>
            <person name="Assie A."/>
            <person name="Zimmermann J."/>
            <person name="Zhang F."/>
            <person name="Tietje A.M."/>
            <person name="Marsh S.A."/>
            <person name="Felix M.A."/>
            <person name="Shapira M."/>
            <person name="Kaleta C."/>
            <person name="Schulenburg H."/>
            <person name="Samuel B."/>
        </authorList>
    </citation>
    <scope>NUCLEOTIDE SEQUENCE [LARGE SCALE GENOMIC DNA]</scope>
    <source>
        <strain evidence="3 4">BIGb0172</strain>
    </source>
</reference>
<evidence type="ECO:0000259" key="2">
    <source>
        <dbReference type="Pfam" id="PF01266"/>
    </source>
</evidence>
<proteinExistence type="predicted"/>
<dbReference type="PANTHER" id="PTHR13847:SF287">
    <property type="entry name" value="FAD-DEPENDENT OXIDOREDUCTASE DOMAIN-CONTAINING PROTEIN 1"/>
    <property type="match status" value="1"/>
</dbReference>
<protein>
    <submittedName>
        <fullName evidence="3">FAD-binding oxidoreductase</fullName>
    </submittedName>
</protein>
<dbReference type="Proteomes" id="UP000515240">
    <property type="component" value="Chromosome"/>
</dbReference>
<keyword evidence="4" id="KW-1185">Reference proteome</keyword>
<dbReference type="InterPro" id="IPR006076">
    <property type="entry name" value="FAD-dep_OxRdtase"/>
</dbReference>
<feature type="domain" description="FAD dependent oxidoreductase" evidence="2">
    <location>
        <begin position="26"/>
        <end position="369"/>
    </location>
</feature>
<evidence type="ECO:0000256" key="1">
    <source>
        <dbReference type="ARBA" id="ARBA00023002"/>
    </source>
</evidence>
<dbReference type="PANTHER" id="PTHR13847">
    <property type="entry name" value="SARCOSINE DEHYDROGENASE-RELATED"/>
    <property type="match status" value="1"/>
</dbReference>
<gene>
    <name evidence="3" type="ORF">HS961_03985</name>
</gene>
<evidence type="ECO:0000313" key="3">
    <source>
        <dbReference type="EMBL" id="QMV72062.1"/>
    </source>
</evidence>
<dbReference type="SUPFAM" id="SSF51905">
    <property type="entry name" value="FAD/NAD(P)-binding domain"/>
    <property type="match status" value="1"/>
</dbReference>
<dbReference type="Gene3D" id="3.50.50.60">
    <property type="entry name" value="FAD/NAD(P)-binding domain"/>
    <property type="match status" value="1"/>
</dbReference>
<sequence length="399" mass="43021">METPNSSPSATPSVPLSASASPAVWDFVVIGAGMAGSATAWHLADSAQVLVLEQESQPGYHTTGRSAALFEEHYGPPQVQALTRASRQFYEQPPADFAEHALVSPRGVLYVATPEQLPALQAAYDEARQHSPGARWLDKAELKAFLPALNTDVLEAGFTDDGARDIDVHALHQGFLRGMRRRGGQLWTHALVQSLQWDASASHWQISLADGRQLLARHVVNAAGAWADELGQMAGAASIGLTPKRRSAFTFAMPAGMDGQHWPAVIDIGEQWYFKPDAGQLLGSPANADATHPHDVQPEMMDIAEGIDRIMQASHFDIRRPSHSWAGLRSFVADGEMVIGWDAQAPQFLWVAAQGGYGIQSAYGYGLLARNLALHEPLDPALASQGVQPQALSPTRALR</sequence>
<dbReference type="EMBL" id="CP058554">
    <property type="protein sequence ID" value="QMV72062.1"/>
    <property type="molecule type" value="Genomic_DNA"/>
</dbReference>
<dbReference type="InterPro" id="IPR036188">
    <property type="entry name" value="FAD/NAD-bd_sf"/>
</dbReference>
<dbReference type="RefSeq" id="WP_182326486.1">
    <property type="nucleotide sequence ID" value="NZ_CP058554.1"/>
</dbReference>
<evidence type="ECO:0000313" key="4">
    <source>
        <dbReference type="Proteomes" id="UP000515240"/>
    </source>
</evidence>
<dbReference type="Gene3D" id="3.30.9.10">
    <property type="entry name" value="D-Amino Acid Oxidase, subunit A, domain 2"/>
    <property type="match status" value="1"/>
</dbReference>
<dbReference type="GO" id="GO:0016491">
    <property type="term" value="F:oxidoreductase activity"/>
    <property type="evidence" value="ECO:0007669"/>
    <property type="project" value="UniProtKB-KW"/>
</dbReference>
<organism evidence="3 4">
    <name type="scientific">Comamonas piscis</name>
    <dbReference type="NCBI Taxonomy" id="1562974"/>
    <lineage>
        <taxon>Bacteria</taxon>
        <taxon>Pseudomonadati</taxon>
        <taxon>Pseudomonadota</taxon>
        <taxon>Betaproteobacteria</taxon>
        <taxon>Burkholderiales</taxon>
        <taxon>Comamonadaceae</taxon>
        <taxon>Comamonas</taxon>
    </lineage>
</organism>
<dbReference type="AlphaFoldDB" id="A0A7G5EDI7"/>
<dbReference type="KEGG" id="cpis:HS961_03985"/>
<keyword evidence="1" id="KW-0560">Oxidoreductase</keyword>
<accession>A0A7G5EDI7</accession>